<organism evidence="4 5">
    <name type="scientific">candidate division CPR3 bacterium GW2011_GWF2_35_18</name>
    <dbReference type="NCBI Taxonomy" id="1618350"/>
    <lineage>
        <taxon>Bacteria</taxon>
        <taxon>Bacteria division CPR3</taxon>
    </lineage>
</organism>
<sequence length="196" mass="22637">MVSITILLVILPVLFIVAILIYVSSPGPVIFVQKRVGKNGKIFNFYKFRSMVLNAEKILYQNKKLLAEYKKNSYKIFDDPRVTKIGRFIRKTSLDEFPQFVNVLKGEMSVVGPRAYKPDELEEQLRKYPEAEHYVQDLLKVKPGITGPWQVSGRSEINFDQRVRMDAYYANRRSILYDLVMIIKTPMAVLKGRGAV</sequence>
<dbReference type="EMBL" id="LBQB01000001">
    <property type="protein sequence ID" value="KKP70308.1"/>
    <property type="molecule type" value="Genomic_DNA"/>
</dbReference>
<feature type="transmembrane region" description="Helical" evidence="2">
    <location>
        <begin position="6"/>
        <end position="32"/>
    </location>
</feature>
<evidence type="ECO:0000259" key="3">
    <source>
        <dbReference type="Pfam" id="PF02397"/>
    </source>
</evidence>
<keyword evidence="2" id="KW-0812">Transmembrane</keyword>
<evidence type="ECO:0000313" key="5">
    <source>
        <dbReference type="Proteomes" id="UP000034581"/>
    </source>
</evidence>
<evidence type="ECO:0000313" key="4">
    <source>
        <dbReference type="EMBL" id="KKP70308.1"/>
    </source>
</evidence>
<dbReference type="PATRIC" id="fig|1618350.3.peg.225"/>
<accession>A0A0G0BLK3</accession>
<keyword evidence="2" id="KW-1133">Transmembrane helix</keyword>
<dbReference type="PANTHER" id="PTHR30576">
    <property type="entry name" value="COLANIC BIOSYNTHESIS UDP-GLUCOSE LIPID CARRIER TRANSFERASE"/>
    <property type="match status" value="1"/>
</dbReference>
<dbReference type="Pfam" id="PF02397">
    <property type="entry name" value="Bac_transf"/>
    <property type="match status" value="1"/>
</dbReference>
<dbReference type="GO" id="GO:0016780">
    <property type="term" value="F:phosphotransferase activity, for other substituted phosphate groups"/>
    <property type="evidence" value="ECO:0007669"/>
    <property type="project" value="TreeGrafter"/>
</dbReference>
<keyword evidence="2" id="KW-0472">Membrane</keyword>
<name>A0A0G0BLK3_UNCC3</name>
<dbReference type="AlphaFoldDB" id="A0A0G0BLK3"/>
<proteinExistence type="inferred from homology"/>
<dbReference type="InterPro" id="IPR003362">
    <property type="entry name" value="Bact_transf"/>
</dbReference>
<evidence type="ECO:0000256" key="2">
    <source>
        <dbReference type="SAM" id="Phobius"/>
    </source>
</evidence>
<protein>
    <submittedName>
        <fullName evidence="4">Sugar transferase, probable phospho-glucosyltransferase</fullName>
    </submittedName>
</protein>
<comment type="caution">
    <text evidence="4">The sequence shown here is derived from an EMBL/GenBank/DDBJ whole genome shotgun (WGS) entry which is preliminary data.</text>
</comment>
<gene>
    <name evidence="4" type="ORF">UR67_C0001G0217</name>
</gene>
<evidence type="ECO:0000256" key="1">
    <source>
        <dbReference type="ARBA" id="ARBA00006464"/>
    </source>
</evidence>
<dbReference type="PANTHER" id="PTHR30576:SF10">
    <property type="entry name" value="SLL5057 PROTEIN"/>
    <property type="match status" value="1"/>
</dbReference>
<comment type="similarity">
    <text evidence="1">Belongs to the bacterial sugar transferase family.</text>
</comment>
<dbReference type="Proteomes" id="UP000034581">
    <property type="component" value="Unassembled WGS sequence"/>
</dbReference>
<keyword evidence="4" id="KW-0808">Transferase</keyword>
<feature type="domain" description="Bacterial sugar transferase" evidence="3">
    <location>
        <begin position="2"/>
        <end position="191"/>
    </location>
</feature>
<reference evidence="4 5" key="1">
    <citation type="journal article" date="2015" name="Nature">
        <title>rRNA introns, odd ribosomes, and small enigmatic genomes across a large radiation of phyla.</title>
        <authorList>
            <person name="Brown C.T."/>
            <person name="Hug L.A."/>
            <person name="Thomas B.C."/>
            <person name="Sharon I."/>
            <person name="Castelle C.J."/>
            <person name="Singh A."/>
            <person name="Wilkins M.J."/>
            <person name="Williams K.H."/>
            <person name="Banfield J.F."/>
        </authorList>
    </citation>
    <scope>NUCLEOTIDE SEQUENCE [LARGE SCALE GENOMIC DNA]</scope>
</reference>
<dbReference type="STRING" id="1618350.UR67_C0001G0217"/>